<comment type="similarity">
    <text evidence="2 8">Belongs to the TFB5 family.</text>
</comment>
<evidence type="ECO:0000256" key="1">
    <source>
        <dbReference type="ARBA" id="ARBA00004123"/>
    </source>
</evidence>
<evidence type="ECO:0000313" key="9">
    <source>
        <dbReference type="EMBL" id="GJM94316.1"/>
    </source>
</evidence>
<evidence type="ECO:0000256" key="8">
    <source>
        <dbReference type="RuleBase" id="RU368032"/>
    </source>
</evidence>
<dbReference type="GO" id="GO:0000439">
    <property type="term" value="C:transcription factor TFIIH core complex"/>
    <property type="evidence" value="ECO:0007669"/>
    <property type="project" value="UniProtKB-UniRule"/>
</dbReference>
<evidence type="ECO:0000313" key="10">
    <source>
        <dbReference type="Proteomes" id="UP001054889"/>
    </source>
</evidence>
<comment type="caution">
    <text evidence="9">The sequence shown here is derived from an EMBL/GenBank/DDBJ whole genome shotgun (WGS) entry which is preliminary data.</text>
</comment>
<dbReference type="Gene3D" id="3.30.70.1220">
    <property type="entry name" value="TFB5-like"/>
    <property type="match status" value="1"/>
</dbReference>
<name>A0AAV5C7X2_ELECO</name>
<dbReference type="PANTHER" id="PTHR28580:SF1">
    <property type="entry name" value="GENERAL TRANSCRIPTION FACTOR IIH SUBUNIT 5"/>
    <property type="match status" value="1"/>
</dbReference>
<gene>
    <name evidence="9" type="primary">ga10954</name>
    <name evidence="9" type="ORF">PR202_ga10954</name>
</gene>
<organism evidence="9 10">
    <name type="scientific">Eleusine coracana subsp. coracana</name>
    <dbReference type="NCBI Taxonomy" id="191504"/>
    <lineage>
        <taxon>Eukaryota</taxon>
        <taxon>Viridiplantae</taxon>
        <taxon>Streptophyta</taxon>
        <taxon>Embryophyta</taxon>
        <taxon>Tracheophyta</taxon>
        <taxon>Spermatophyta</taxon>
        <taxon>Magnoliopsida</taxon>
        <taxon>Liliopsida</taxon>
        <taxon>Poales</taxon>
        <taxon>Poaceae</taxon>
        <taxon>PACMAD clade</taxon>
        <taxon>Chloridoideae</taxon>
        <taxon>Cynodonteae</taxon>
        <taxon>Eleusininae</taxon>
        <taxon>Eleusine</taxon>
    </lineage>
</organism>
<dbReference type="InterPro" id="IPR009400">
    <property type="entry name" value="TFIIH_TTDA/Tfb5"/>
</dbReference>
<evidence type="ECO:0000256" key="6">
    <source>
        <dbReference type="ARBA" id="ARBA00023204"/>
    </source>
</evidence>
<evidence type="ECO:0000256" key="3">
    <source>
        <dbReference type="ARBA" id="ARBA00022763"/>
    </source>
</evidence>
<dbReference type="SUPFAM" id="SSF142897">
    <property type="entry name" value="TFB5-like"/>
    <property type="match status" value="1"/>
</dbReference>
<dbReference type="EMBL" id="BQKI01000005">
    <property type="protein sequence ID" value="GJM94316.1"/>
    <property type="molecule type" value="Genomic_DNA"/>
</dbReference>
<keyword evidence="7 8" id="KW-0539">Nucleus</keyword>
<keyword evidence="4 8" id="KW-0805">Transcription regulation</keyword>
<dbReference type="AlphaFoldDB" id="A0AAV5C7X2"/>
<dbReference type="PANTHER" id="PTHR28580">
    <property type="entry name" value="GENERAL TRANSCRIPTION FACTOR IIH SUBUNIT 5"/>
    <property type="match status" value="1"/>
</dbReference>
<keyword evidence="3 8" id="KW-0227">DNA damage</keyword>
<dbReference type="GO" id="GO:0006367">
    <property type="term" value="P:transcription initiation at RNA polymerase II promoter"/>
    <property type="evidence" value="ECO:0007669"/>
    <property type="project" value="UniProtKB-UniRule"/>
</dbReference>
<evidence type="ECO:0000256" key="2">
    <source>
        <dbReference type="ARBA" id="ARBA00007470"/>
    </source>
</evidence>
<evidence type="ECO:0000256" key="4">
    <source>
        <dbReference type="ARBA" id="ARBA00023015"/>
    </source>
</evidence>
<protein>
    <recommendedName>
        <fullName evidence="8">General transcription and DNA repair factor IIH subunit TFB5</fullName>
    </recommendedName>
</protein>
<keyword evidence="5 8" id="KW-0804">Transcription</keyword>
<sequence length="70" mass="8024">MVDAIKSVLIYCDEQMGQLIVNLNASMPTSERFIVRVLDSTHILVLPHAEGMIKRRIQVFSKHNTYVKPQ</sequence>
<evidence type="ECO:0000256" key="5">
    <source>
        <dbReference type="ARBA" id="ARBA00023163"/>
    </source>
</evidence>
<comment type="function">
    <text evidence="8">In NER, TFIIH acts by opening DNA around the lesion to allow the excision of the damaged oligonucleotide and its replacement by a new DNA fragment. In transcription, TFIIH has an essential role in transcription initiation. When the pre-initiation complex (PIC) has been established, TFIIH is required for promoter opening and promoter escape.</text>
</comment>
<reference evidence="9" key="1">
    <citation type="journal article" date="2018" name="DNA Res.">
        <title>Multiple hybrid de novo genome assembly of finger millet, an orphan allotetraploid crop.</title>
        <authorList>
            <person name="Hatakeyama M."/>
            <person name="Aluri S."/>
            <person name="Balachadran M.T."/>
            <person name="Sivarajan S.R."/>
            <person name="Patrignani A."/>
            <person name="Gruter S."/>
            <person name="Poveda L."/>
            <person name="Shimizu-Inatsugi R."/>
            <person name="Baeten J."/>
            <person name="Francoijs K.J."/>
            <person name="Nataraja K.N."/>
            <person name="Reddy Y.A.N."/>
            <person name="Phadnis S."/>
            <person name="Ravikumar R.L."/>
            <person name="Schlapbach R."/>
            <person name="Sreeman S.M."/>
            <person name="Shimizu K.K."/>
        </authorList>
    </citation>
    <scope>NUCLEOTIDE SEQUENCE</scope>
</reference>
<keyword evidence="6 8" id="KW-0234">DNA repair</keyword>
<dbReference type="InterPro" id="IPR035935">
    <property type="entry name" value="TFB5-like_sf"/>
</dbReference>
<reference evidence="9" key="2">
    <citation type="submission" date="2021-12" db="EMBL/GenBank/DDBJ databases">
        <title>Resequencing data analysis of finger millet.</title>
        <authorList>
            <person name="Hatakeyama M."/>
            <person name="Aluri S."/>
            <person name="Balachadran M.T."/>
            <person name="Sivarajan S.R."/>
            <person name="Poveda L."/>
            <person name="Shimizu-Inatsugi R."/>
            <person name="Schlapbach R."/>
            <person name="Sreeman S.M."/>
            <person name="Shimizu K.K."/>
        </authorList>
    </citation>
    <scope>NUCLEOTIDE SEQUENCE</scope>
</reference>
<proteinExistence type="inferred from homology"/>
<keyword evidence="10" id="KW-1185">Reference proteome</keyword>
<dbReference type="SMART" id="SM01395">
    <property type="entry name" value="Tbf5"/>
    <property type="match status" value="1"/>
</dbReference>
<dbReference type="GO" id="GO:0006294">
    <property type="term" value="P:nucleotide-excision repair, preincision complex assembly"/>
    <property type="evidence" value="ECO:0007669"/>
    <property type="project" value="TreeGrafter"/>
</dbReference>
<dbReference type="Proteomes" id="UP001054889">
    <property type="component" value="Unassembled WGS sequence"/>
</dbReference>
<dbReference type="GO" id="GO:0005675">
    <property type="term" value="C:transcription factor TFIIH holo complex"/>
    <property type="evidence" value="ECO:0007669"/>
    <property type="project" value="TreeGrafter"/>
</dbReference>
<comment type="subunit">
    <text evidence="8">Component of the 7-subunit TFIIH core complex.</text>
</comment>
<comment type="subcellular location">
    <subcellularLocation>
        <location evidence="1 8">Nucleus</location>
    </subcellularLocation>
</comment>
<accession>A0AAV5C7X2</accession>
<dbReference type="Pfam" id="PF06331">
    <property type="entry name" value="Tfb5"/>
    <property type="match status" value="1"/>
</dbReference>
<evidence type="ECO:0000256" key="7">
    <source>
        <dbReference type="ARBA" id="ARBA00023242"/>
    </source>
</evidence>